<protein>
    <recommendedName>
        <fullName evidence="4">Excreted virulence factor EspC (Type VII ESX diderm)</fullName>
    </recommendedName>
</protein>
<accession>A0ABP3NY90</accession>
<dbReference type="EMBL" id="BAAAGS010000069">
    <property type="protein sequence ID" value="GAA0556164.1"/>
    <property type="molecule type" value="Genomic_DNA"/>
</dbReference>
<feature type="compositionally biased region" description="Low complexity" evidence="1">
    <location>
        <begin position="1"/>
        <end position="24"/>
    </location>
</feature>
<sequence>MVSSGSGSGAPASGSGSGSSSASGSGSGTGYDSGAGSGSDAQFYANIQGMQAGSYKVKDFGEAMAGKRDELRDLTNKLIDAAGTNKDMKEYAWKLAPEIEGVLELVHALSAELDGSADRLKALGGSYEDMLTDAAKEAGREDGPTVTRK</sequence>
<feature type="compositionally biased region" description="Gly residues" evidence="1">
    <location>
        <begin position="25"/>
        <end position="36"/>
    </location>
</feature>
<gene>
    <name evidence="2" type="ORF">GCM10009533_62440</name>
</gene>
<evidence type="ECO:0008006" key="4">
    <source>
        <dbReference type="Google" id="ProtNLM"/>
    </source>
</evidence>
<evidence type="ECO:0000313" key="2">
    <source>
        <dbReference type="EMBL" id="GAA0556164.1"/>
    </source>
</evidence>
<dbReference type="Proteomes" id="UP001500729">
    <property type="component" value="Unassembled WGS sequence"/>
</dbReference>
<keyword evidence="3" id="KW-1185">Reference proteome</keyword>
<proteinExistence type="predicted"/>
<feature type="region of interest" description="Disordered" evidence="1">
    <location>
        <begin position="1"/>
        <end position="36"/>
    </location>
</feature>
<organism evidence="2 3">
    <name type="scientific">Saccharopolyspora erythraea</name>
    <name type="common">Streptomyces erythraeus</name>
    <dbReference type="NCBI Taxonomy" id="1836"/>
    <lineage>
        <taxon>Bacteria</taxon>
        <taxon>Bacillati</taxon>
        <taxon>Actinomycetota</taxon>
        <taxon>Actinomycetes</taxon>
        <taxon>Pseudonocardiales</taxon>
        <taxon>Pseudonocardiaceae</taxon>
        <taxon>Saccharopolyspora</taxon>
    </lineage>
</organism>
<name>A0ABP3NY90_SACER</name>
<comment type="caution">
    <text evidence="2">The sequence shown here is derived from an EMBL/GenBank/DDBJ whole genome shotgun (WGS) entry which is preliminary data.</text>
</comment>
<evidence type="ECO:0000256" key="1">
    <source>
        <dbReference type="SAM" id="MobiDB-lite"/>
    </source>
</evidence>
<evidence type="ECO:0000313" key="3">
    <source>
        <dbReference type="Proteomes" id="UP001500729"/>
    </source>
</evidence>
<reference evidence="3" key="1">
    <citation type="journal article" date="2019" name="Int. J. Syst. Evol. Microbiol.">
        <title>The Global Catalogue of Microorganisms (GCM) 10K type strain sequencing project: providing services to taxonomists for standard genome sequencing and annotation.</title>
        <authorList>
            <consortium name="The Broad Institute Genomics Platform"/>
            <consortium name="The Broad Institute Genome Sequencing Center for Infectious Disease"/>
            <person name="Wu L."/>
            <person name="Ma J."/>
        </authorList>
    </citation>
    <scope>NUCLEOTIDE SEQUENCE [LARGE SCALE GENOMIC DNA]</scope>
    <source>
        <strain evidence="3">JCM 10303</strain>
    </source>
</reference>